<keyword evidence="5 7" id="KW-0472">Membrane</keyword>
<comment type="subcellular location">
    <subcellularLocation>
        <location evidence="1">Cell membrane</location>
        <topology evidence="1">Multi-pass membrane protein</topology>
    </subcellularLocation>
</comment>
<feature type="transmembrane region" description="Helical" evidence="7">
    <location>
        <begin position="126"/>
        <end position="147"/>
    </location>
</feature>
<evidence type="ECO:0000256" key="4">
    <source>
        <dbReference type="ARBA" id="ARBA00022989"/>
    </source>
</evidence>
<dbReference type="PANTHER" id="PTHR30509:SF9">
    <property type="entry name" value="MULTIDRUG RESISTANCE PROTEIN MDTO"/>
    <property type="match status" value="1"/>
</dbReference>
<feature type="domain" description="Integral membrane bound transporter" evidence="8">
    <location>
        <begin position="357"/>
        <end position="486"/>
    </location>
</feature>
<evidence type="ECO:0000313" key="10">
    <source>
        <dbReference type="Proteomes" id="UP000578000"/>
    </source>
</evidence>
<feature type="transmembrane region" description="Helical" evidence="7">
    <location>
        <begin position="443"/>
        <end position="464"/>
    </location>
</feature>
<comment type="similarity">
    <text evidence="6">Belongs to the YccS/YhfK family.</text>
</comment>
<evidence type="ECO:0000256" key="1">
    <source>
        <dbReference type="ARBA" id="ARBA00004651"/>
    </source>
</evidence>
<dbReference type="GO" id="GO:0005886">
    <property type="term" value="C:plasma membrane"/>
    <property type="evidence" value="ECO:0007669"/>
    <property type="project" value="UniProtKB-SubCell"/>
</dbReference>
<comment type="caution">
    <text evidence="9">The sequence shown here is derived from an EMBL/GenBank/DDBJ whole genome shotgun (WGS) entry which is preliminary data.</text>
</comment>
<gene>
    <name evidence="9" type="ORF">HNR55_001409</name>
</gene>
<accession>A0A841QEE4</accession>
<feature type="transmembrane region" description="Helical" evidence="7">
    <location>
        <begin position="153"/>
        <end position="176"/>
    </location>
</feature>
<keyword evidence="10" id="KW-1185">Reference proteome</keyword>
<dbReference type="PANTHER" id="PTHR30509">
    <property type="entry name" value="P-HYDROXYBENZOIC ACID EFFLUX PUMP SUBUNIT-RELATED"/>
    <property type="match status" value="1"/>
</dbReference>
<protein>
    <submittedName>
        <fullName evidence="9">Multidrug resistance protein MdtO</fullName>
    </submittedName>
</protein>
<name>A0A841QEE4_9PROT</name>
<evidence type="ECO:0000259" key="8">
    <source>
        <dbReference type="Pfam" id="PF13515"/>
    </source>
</evidence>
<evidence type="ECO:0000256" key="5">
    <source>
        <dbReference type="ARBA" id="ARBA00023136"/>
    </source>
</evidence>
<feature type="transmembrane region" description="Helical" evidence="7">
    <location>
        <begin position="476"/>
        <end position="494"/>
    </location>
</feature>
<dbReference type="Pfam" id="PF13515">
    <property type="entry name" value="FUSC_2"/>
    <property type="match status" value="1"/>
</dbReference>
<organism evidence="9 10">
    <name type="scientific">Acetobacter lovaniensis</name>
    <dbReference type="NCBI Taxonomy" id="104100"/>
    <lineage>
        <taxon>Bacteria</taxon>
        <taxon>Pseudomonadati</taxon>
        <taxon>Pseudomonadota</taxon>
        <taxon>Alphaproteobacteria</taxon>
        <taxon>Acetobacterales</taxon>
        <taxon>Acetobacteraceae</taxon>
        <taxon>Acetobacter</taxon>
    </lineage>
</organism>
<sequence length="774" mass="84145">MAQPATDTGKSTLARIWWLIRAPLPGRGSHSLRMAAACTMVVLIGEIWQIPDVAVPALCTMALWQKDRTTNMLAGVAVNLLIVAILALLFVLIHLTLDHPFGQVVAIMLLSFCFFFLGSASKLKPVAYLLGLIVVFALVVADLVPIGEIATRALLYADLFILVPGAVMIVCGPLICPSPATLMMREIAARLRLCATLLEQPDSDHLDYARATLREGAGGMLRLLKMAKLEKVLHKDPLAHLEQSAYSSVAALALAHAAFRDGEKQLENMEFSQTLRDMAEIFSHNGYPQDIPHLNAPDHAPALAQLANVLHGFTDPPSPSAQTVPSLEPKSGFFTPDAFSNPEHVRFAVKGTAAVMISYFIFTILNWPGIHTCIITCFIVALPTVGEMTTKLRLRISGALVGGAIGIASIIFVMPHLYNIAAFLLLIFVVSLFASWVKNGDERIAYAGFQIGLAFFLSDLKGYGPTTDMTTARDRIIGILLGNFITYAVFVTFWPSSAYAPIARHFRTLLDVLKKQITITDPTEQTRLAATVQENLFSAERTLELAEAEPAHMRARMPLLHTYAILTRQAAIVAENGLIPSRRQAAQQHIQDMEQALTSDTAPRPRSCVAYPAFYSALQAAPHKRWRALPPGQTCHGSPTLPPMGNSCPARLAAPGLNCPPATCCLQTTPWNPGPQRAASTPHTSIRCPNSLILPSPPTRARAGPGTPRGMPLWQWELPAPPTCHILRPPLLAGMAPDMTTMPLIWKMAGWLAALSITPTLPAPRITGMVRCRR</sequence>
<keyword evidence="3 7" id="KW-0812">Transmembrane</keyword>
<proteinExistence type="inferred from homology"/>
<feature type="transmembrane region" description="Helical" evidence="7">
    <location>
        <begin position="73"/>
        <end position="95"/>
    </location>
</feature>
<dbReference type="Proteomes" id="UP000578000">
    <property type="component" value="Unassembled WGS sequence"/>
</dbReference>
<feature type="transmembrane region" description="Helical" evidence="7">
    <location>
        <begin position="101"/>
        <end position="119"/>
    </location>
</feature>
<feature type="transmembrane region" description="Helical" evidence="7">
    <location>
        <begin position="356"/>
        <end position="382"/>
    </location>
</feature>
<keyword evidence="4 7" id="KW-1133">Transmembrane helix</keyword>
<evidence type="ECO:0000256" key="3">
    <source>
        <dbReference type="ARBA" id="ARBA00022692"/>
    </source>
</evidence>
<feature type="transmembrane region" description="Helical" evidence="7">
    <location>
        <begin position="420"/>
        <end position="437"/>
    </location>
</feature>
<dbReference type="AlphaFoldDB" id="A0A841QEE4"/>
<evidence type="ECO:0000256" key="7">
    <source>
        <dbReference type="SAM" id="Phobius"/>
    </source>
</evidence>
<evidence type="ECO:0000313" key="9">
    <source>
        <dbReference type="EMBL" id="MBB6456826.1"/>
    </source>
</evidence>
<feature type="transmembrane region" description="Helical" evidence="7">
    <location>
        <begin position="394"/>
        <end position="413"/>
    </location>
</feature>
<dbReference type="EMBL" id="JACHIE010000005">
    <property type="protein sequence ID" value="MBB6456826.1"/>
    <property type="molecule type" value="Genomic_DNA"/>
</dbReference>
<reference evidence="9 10" key="1">
    <citation type="submission" date="2020-08" db="EMBL/GenBank/DDBJ databases">
        <title>Genomic Encyclopedia of Type Strains, Phase IV (KMG-IV): sequencing the most valuable type-strain genomes for metagenomic binning, comparative biology and taxonomic classification.</title>
        <authorList>
            <person name="Goeker M."/>
        </authorList>
    </citation>
    <scope>NUCLEOTIDE SEQUENCE [LARGE SCALE GENOMIC DNA]</scope>
    <source>
        <strain evidence="9 10">DSM 4491</strain>
    </source>
</reference>
<evidence type="ECO:0000256" key="2">
    <source>
        <dbReference type="ARBA" id="ARBA00022475"/>
    </source>
</evidence>
<evidence type="ECO:0000256" key="6">
    <source>
        <dbReference type="ARBA" id="ARBA00043993"/>
    </source>
</evidence>
<dbReference type="InterPro" id="IPR049453">
    <property type="entry name" value="Memb_transporter_dom"/>
</dbReference>
<keyword evidence="2" id="KW-1003">Cell membrane</keyword>